<dbReference type="Gene3D" id="1.20.1260.10">
    <property type="match status" value="1"/>
</dbReference>
<dbReference type="PRINTS" id="PR01346">
    <property type="entry name" value="HELNAPAPROT"/>
</dbReference>
<gene>
    <name evidence="4" type="ORF">HNR30_004437</name>
</gene>
<evidence type="ECO:0000256" key="1">
    <source>
        <dbReference type="ARBA" id="ARBA00009497"/>
    </source>
</evidence>
<protein>
    <submittedName>
        <fullName evidence="4">Starvation-inducible DNA-binding protein</fullName>
    </submittedName>
</protein>
<evidence type="ECO:0000313" key="4">
    <source>
        <dbReference type="EMBL" id="MBA2893083.1"/>
    </source>
</evidence>
<name>A0A7W0CKY7_9ACTN</name>
<reference evidence="4 5" key="1">
    <citation type="submission" date="2020-07" db="EMBL/GenBank/DDBJ databases">
        <title>Genomic Encyclopedia of Type Strains, Phase IV (KMG-IV): sequencing the most valuable type-strain genomes for metagenomic binning, comparative biology and taxonomic classification.</title>
        <authorList>
            <person name="Goeker M."/>
        </authorList>
    </citation>
    <scope>NUCLEOTIDE SEQUENCE [LARGE SCALE GENOMIC DNA]</scope>
    <source>
        <strain evidence="4 5">DSM 45533</strain>
    </source>
</reference>
<evidence type="ECO:0000256" key="2">
    <source>
        <dbReference type="RuleBase" id="RU003875"/>
    </source>
</evidence>
<keyword evidence="4" id="KW-0238">DNA-binding</keyword>
<dbReference type="CDD" id="cd01043">
    <property type="entry name" value="DPS"/>
    <property type="match status" value="1"/>
</dbReference>
<dbReference type="PANTHER" id="PTHR42932:SF1">
    <property type="entry name" value="GENERAL STRESS PROTEIN 20U"/>
    <property type="match status" value="1"/>
</dbReference>
<dbReference type="PIRSF" id="PIRSF005900">
    <property type="entry name" value="Dps"/>
    <property type="match status" value="1"/>
</dbReference>
<accession>A0A7W0CKY7</accession>
<comment type="similarity">
    <text evidence="1 2">Belongs to the Dps family.</text>
</comment>
<dbReference type="PANTHER" id="PTHR42932">
    <property type="entry name" value="GENERAL STRESS PROTEIN 20U"/>
    <property type="match status" value="1"/>
</dbReference>
<dbReference type="PROSITE" id="PS00818">
    <property type="entry name" value="DPS_1"/>
    <property type="match status" value="1"/>
</dbReference>
<dbReference type="Pfam" id="PF00210">
    <property type="entry name" value="Ferritin"/>
    <property type="match status" value="1"/>
</dbReference>
<sequence length="153" mass="16387">MTSTQPAHLATAALQDVLVDVAELASQARQAHWNVRGATFLPVHHWLDELAQTLRSHADTLAERITALGGWPDAGSETLSERTTLESLPFGRLTTGQALAAMDAGLGRVAAVAVAWLGNPDVGRDPVTADLLTTVCRDAQIQQWFARAQQEPS</sequence>
<dbReference type="RefSeq" id="WP_181611780.1">
    <property type="nucleotide sequence ID" value="NZ_BAABAM010000003.1"/>
</dbReference>
<feature type="domain" description="Ferritin/DPS" evidence="3">
    <location>
        <begin position="12"/>
        <end position="149"/>
    </location>
</feature>
<dbReference type="GO" id="GO:0008199">
    <property type="term" value="F:ferric iron binding"/>
    <property type="evidence" value="ECO:0007669"/>
    <property type="project" value="InterPro"/>
</dbReference>
<dbReference type="EMBL" id="JACDUR010000004">
    <property type="protein sequence ID" value="MBA2893083.1"/>
    <property type="molecule type" value="Genomic_DNA"/>
</dbReference>
<keyword evidence="5" id="KW-1185">Reference proteome</keyword>
<comment type="caution">
    <text evidence="4">The sequence shown here is derived from an EMBL/GenBank/DDBJ whole genome shotgun (WGS) entry which is preliminary data.</text>
</comment>
<dbReference type="InterPro" id="IPR009078">
    <property type="entry name" value="Ferritin-like_SF"/>
</dbReference>
<dbReference type="AlphaFoldDB" id="A0A7W0CKY7"/>
<dbReference type="GO" id="GO:0016722">
    <property type="term" value="F:oxidoreductase activity, acting on metal ions"/>
    <property type="evidence" value="ECO:0007669"/>
    <property type="project" value="InterPro"/>
</dbReference>
<evidence type="ECO:0000259" key="3">
    <source>
        <dbReference type="Pfam" id="PF00210"/>
    </source>
</evidence>
<organism evidence="4 5">
    <name type="scientific">Nonomuraea soli</name>
    <dbReference type="NCBI Taxonomy" id="1032476"/>
    <lineage>
        <taxon>Bacteria</taxon>
        <taxon>Bacillati</taxon>
        <taxon>Actinomycetota</taxon>
        <taxon>Actinomycetes</taxon>
        <taxon>Streptosporangiales</taxon>
        <taxon>Streptosporangiaceae</taxon>
        <taxon>Nonomuraea</taxon>
    </lineage>
</organism>
<evidence type="ECO:0000313" key="5">
    <source>
        <dbReference type="Proteomes" id="UP000530928"/>
    </source>
</evidence>
<dbReference type="InterPro" id="IPR012347">
    <property type="entry name" value="Ferritin-like"/>
</dbReference>
<dbReference type="InterPro" id="IPR008331">
    <property type="entry name" value="Ferritin_DPS_dom"/>
</dbReference>
<proteinExistence type="inferred from homology"/>
<dbReference type="GO" id="GO:0003677">
    <property type="term" value="F:DNA binding"/>
    <property type="evidence" value="ECO:0007669"/>
    <property type="project" value="UniProtKB-KW"/>
</dbReference>
<dbReference type="Proteomes" id="UP000530928">
    <property type="component" value="Unassembled WGS sequence"/>
</dbReference>
<dbReference type="SUPFAM" id="SSF47240">
    <property type="entry name" value="Ferritin-like"/>
    <property type="match status" value="1"/>
</dbReference>
<dbReference type="InterPro" id="IPR023188">
    <property type="entry name" value="DPS_DNA-bd_CS"/>
</dbReference>
<dbReference type="InterPro" id="IPR002177">
    <property type="entry name" value="DPS_DNA-bd"/>
</dbReference>